<gene>
    <name evidence="1" type="ORF">J2S01_001689</name>
</gene>
<keyword evidence="2" id="KW-1185">Reference proteome</keyword>
<name>A0ABT9YA38_9FIRM</name>
<reference evidence="1 2" key="1">
    <citation type="submission" date="2023-07" db="EMBL/GenBank/DDBJ databases">
        <title>Genomic Encyclopedia of Type Strains, Phase IV (KMG-IV): sequencing the most valuable type-strain genomes for metagenomic binning, comparative biology and taxonomic classification.</title>
        <authorList>
            <person name="Goeker M."/>
        </authorList>
    </citation>
    <scope>NUCLEOTIDE SEQUENCE [LARGE SCALE GENOMIC DNA]</scope>
    <source>
        <strain evidence="1 2">DSM 16980</strain>
    </source>
</reference>
<dbReference type="EMBL" id="JAUSUE010000011">
    <property type="protein sequence ID" value="MDQ0203969.1"/>
    <property type="molecule type" value="Genomic_DNA"/>
</dbReference>
<protein>
    <submittedName>
        <fullName evidence="1">Uncharacterized protein</fullName>
    </submittedName>
</protein>
<accession>A0ABT9YA38</accession>
<evidence type="ECO:0000313" key="1">
    <source>
        <dbReference type="EMBL" id="MDQ0203969.1"/>
    </source>
</evidence>
<comment type="caution">
    <text evidence="1">The sequence shown here is derived from an EMBL/GenBank/DDBJ whole genome shotgun (WGS) entry which is preliminary data.</text>
</comment>
<evidence type="ECO:0000313" key="2">
    <source>
        <dbReference type="Proteomes" id="UP001239167"/>
    </source>
</evidence>
<dbReference type="Proteomes" id="UP001239167">
    <property type="component" value="Unassembled WGS sequence"/>
</dbReference>
<proteinExistence type="predicted"/>
<sequence length="31" mass="3468">MKENAALLAKAAAPAYLAYKIHLWARYAGKY</sequence>
<organism evidence="1 2">
    <name type="scientific">Pectinatus haikarae</name>
    <dbReference type="NCBI Taxonomy" id="349096"/>
    <lineage>
        <taxon>Bacteria</taxon>
        <taxon>Bacillati</taxon>
        <taxon>Bacillota</taxon>
        <taxon>Negativicutes</taxon>
        <taxon>Selenomonadales</taxon>
        <taxon>Selenomonadaceae</taxon>
        <taxon>Pectinatus</taxon>
    </lineage>
</organism>